<reference evidence="2 3" key="1">
    <citation type="submission" date="2013-11" db="EMBL/GenBank/DDBJ databases">
        <title>Metagenomic analysis of a methanogenic consortium involved in long chain n-alkane degradation.</title>
        <authorList>
            <person name="Davidova I.A."/>
            <person name="Callaghan A.V."/>
            <person name="Wawrik B."/>
            <person name="Pruitt S."/>
            <person name="Marks C."/>
            <person name="Duncan K.E."/>
            <person name="Suflita J.M."/>
        </authorList>
    </citation>
    <scope>NUCLEOTIDE SEQUENCE [LARGE SCALE GENOMIC DNA]</scope>
    <source>
        <strain evidence="2 3">SPR</strain>
    </source>
</reference>
<comment type="caution">
    <text evidence="2">The sequence shown here is derived from an EMBL/GenBank/DDBJ whole genome shotgun (WGS) entry which is preliminary data.</text>
</comment>
<dbReference type="GO" id="GO:0008757">
    <property type="term" value="F:S-adenosylmethionine-dependent methyltransferase activity"/>
    <property type="evidence" value="ECO:0007669"/>
    <property type="project" value="InterPro"/>
</dbReference>
<feature type="domain" description="Methyltransferase type 11" evidence="1">
    <location>
        <begin position="1"/>
        <end position="42"/>
    </location>
</feature>
<accession>A0A0D2HWZ4</accession>
<proteinExistence type="predicted"/>
<evidence type="ECO:0000259" key="1">
    <source>
        <dbReference type="Pfam" id="PF08241"/>
    </source>
</evidence>
<gene>
    <name evidence="2" type="ORF">X474_07000</name>
</gene>
<keyword evidence="3" id="KW-1185">Reference proteome</keyword>
<sequence>MPFKPSTFDLVRASHVVEHLPDICGFMAEVHRVLKPGGRIYILTPHYSAAGSYRDPTHIHHLALKSFDYFCGLTDEDFLPVQYRFEMLKRRILFGRKARLGIEAWANRHPDLYEQHLAMLLPALEIEIWMRALK</sequence>
<dbReference type="Gene3D" id="3.40.50.150">
    <property type="entry name" value="Vaccinia Virus protein VP39"/>
    <property type="match status" value="1"/>
</dbReference>
<dbReference type="InterPro" id="IPR013216">
    <property type="entry name" value="Methyltransf_11"/>
</dbReference>
<name>A0A0D2HWZ4_9BACT</name>
<dbReference type="InterPro" id="IPR029063">
    <property type="entry name" value="SAM-dependent_MTases_sf"/>
</dbReference>
<dbReference type="EMBL" id="AZAC01000008">
    <property type="protein sequence ID" value="KIX14888.1"/>
    <property type="molecule type" value="Genomic_DNA"/>
</dbReference>
<dbReference type="InParanoid" id="A0A0D2HWZ4"/>
<protein>
    <recommendedName>
        <fullName evidence="1">Methyltransferase type 11 domain-containing protein</fullName>
    </recommendedName>
</protein>
<dbReference type="STRING" id="1429043.X474_07000"/>
<organism evidence="2 3">
    <name type="scientific">Dethiosulfatarculus sandiegensis</name>
    <dbReference type="NCBI Taxonomy" id="1429043"/>
    <lineage>
        <taxon>Bacteria</taxon>
        <taxon>Pseudomonadati</taxon>
        <taxon>Thermodesulfobacteriota</taxon>
        <taxon>Desulfarculia</taxon>
        <taxon>Desulfarculales</taxon>
        <taxon>Desulfarculaceae</taxon>
        <taxon>Dethiosulfatarculus</taxon>
    </lineage>
</organism>
<dbReference type="Proteomes" id="UP000032233">
    <property type="component" value="Unassembled WGS sequence"/>
</dbReference>
<dbReference type="Pfam" id="PF08241">
    <property type="entry name" value="Methyltransf_11"/>
    <property type="match status" value="1"/>
</dbReference>
<evidence type="ECO:0000313" key="2">
    <source>
        <dbReference type="EMBL" id="KIX14888.1"/>
    </source>
</evidence>
<dbReference type="SUPFAM" id="SSF53335">
    <property type="entry name" value="S-adenosyl-L-methionine-dependent methyltransferases"/>
    <property type="match status" value="1"/>
</dbReference>
<dbReference type="AlphaFoldDB" id="A0A0D2HWZ4"/>
<evidence type="ECO:0000313" key="3">
    <source>
        <dbReference type="Proteomes" id="UP000032233"/>
    </source>
</evidence>